<dbReference type="EMBL" id="SJPI01000001">
    <property type="protein sequence ID" value="TWT53347.1"/>
    <property type="molecule type" value="Genomic_DNA"/>
</dbReference>
<proteinExistence type="predicted"/>
<keyword evidence="2" id="KW-1185">Reference proteome</keyword>
<organism evidence="1 2">
    <name type="scientific">Rubripirellula amarantea</name>
    <dbReference type="NCBI Taxonomy" id="2527999"/>
    <lineage>
        <taxon>Bacteria</taxon>
        <taxon>Pseudomonadati</taxon>
        <taxon>Planctomycetota</taxon>
        <taxon>Planctomycetia</taxon>
        <taxon>Pirellulales</taxon>
        <taxon>Pirellulaceae</taxon>
        <taxon>Rubripirellula</taxon>
    </lineage>
</organism>
<comment type="caution">
    <text evidence="1">The sequence shown here is derived from an EMBL/GenBank/DDBJ whole genome shotgun (WGS) entry which is preliminary data.</text>
</comment>
<gene>
    <name evidence="1" type="ORF">Pla22_09760</name>
</gene>
<dbReference type="Proteomes" id="UP000316598">
    <property type="component" value="Unassembled WGS sequence"/>
</dbReference>
<sequence>MVILRTHLGILAIPRLILLTQHLELPPADSIVGNDLPADWRFDELLAAVCLSLAC</sequence>
<reference evidence="1 2" key="1">
    <citation type="submission" date="2019-02" db="EMBL/GenBank/DDBJ databases">
        <title>Deep-cultivation of Planctomycetes and their phenomic and genomic characterization uncovers novel biology.</title>
        <authorList>
            <person name="Wiegand S."/>
            <person name="Jogler M."/>
            <person name="Boedeker C."/>
            <person name="Pinto D."/>
            <person name="Vollmers J."/>
            <person name="Rivas-Marin E."/>
            <person name="Kohn T."/>
            <person name="Peeters S.H."/>
            <person name="Heuer A."/>
            <person name="Rast P."/>
            <person name="Oberbeckmann S."/>
            <person name="Bunk B."/>
            <person name="Jeske O."/>
            <person name="Meyerdierks A."/>
            <person name="Storesund J.E."/>
            <person name="Kallscheuer N."/>
            <person name="Luecker S."/>
            <person name="Lage O.M."/>
            <person name="Pohl T."/>
            <person name="Merkel B.J."/>
            <person name="Hornburger P."/>
            <person name="Mueller R.-W."/>
            <person name="Bruemmer F."/>
            <person name="Labrenz M."/>
            <person name="Spormann A.M."/>
            <person name="Op Den Camp H."/>
            <person name="Overmann J."/>
            <person name="Amann R."/>
            <person name="Jetten M.S.M."/>
            <person name="Mascher T."/>
            <person name="Medema M.H."/>
            <person name="Devos D.P."/>
            <person name="Kaster A.-K."/>
            <person name="Ovreas L."/>
            <person name="Rohde M."/>
            <person name="Galperin M.Y."/>
            <person name="Jogler C."/>
        </authorList>
    </citation>
    <scope>NUCLEOTIDE SEQUENCE [LARGE SCALE GENOMIC DNA]</scope>
    <source>
        <strain evidence="1 2">Pla22</strain>
    </source>
</reference>
<protein>
    <submittedName>
        <fullName evidence="1">Uncharacterized protein</fullName>
    </submittedName>
</protein>
<accession>A0A5C5WRZ4</accession>
<name>A0A5C5WRZ4_9BACT</name>
<evidence type="ECO:0000313" key="2">
    <source>
        <dbReference type="Proteomes" id="UP000316598"/>
    </source>
</evidence>
<evidence type="ECO:0000313" key="1">
    <source>
        <dbReference type="EMBL" id="TWT53347.1"/>
    </source>
</evidence>
<dbReference type="AlphaFoldDB" id="A0A5C5WRZ4"/>